<dbReference type="AlphaFoldDB" id="A0A8H7ABV8"/>
<reference evidence="2" key="1">
    <citation type="submission" date="2020-02" db="EMBL/GenBank/DDBJ databases">
        <authorList>
            <person name="Palmer J.M."/>
        </authorList>
    </citation>
    <scope>NUCLEOTIDE SEQUENCE</scope>
    <source>
        <strain evidence="2">EPUS1.4</strain>
        <tissue evidence="2">Thallus</tissue>
    </source>
</reference>
<dbReference type="PANTHER" id="PTHR42041">
    <property type="entry name" value="DNA ENDONUCLEASE ACTIVATOR CTP1 C-TERMINAL DOMAIN-CONTAINING PROTEIN"/>
    <property type="match status" value="1"/>
</dbReference>
<comment type="caution">
    <text evidence="2">The sequence shown here is derived from an EMBL/GenBank/DDBJ whole genome shotgun (WGS) entry which is preliminary data.</text>
</comment>
<proteinExistence type="predicted"/>
<feature type="region of interest" description="Disordered" evidence="1">
    <location>
        <begin position="1"/>
        <end position="45"/>
    </location>
</feature>
<feature type="region of interest" description="Disordered" evidence="1">
    <location>
        <begin position="225"/>
        <end position="251"/>
    </location>
</feature>
<feature type="region of interest" description="Disordered" evidence="1">
    <location>
        <begin position="423"/>
        <end position="475"/>
    </location>
</feature>
<evidence type="ECO:0000256" key="1">
    <source>
        <dbReference type="SAM" id="MobiDB-lite"/>
    </source>
</evidence>
<name>A0A8H7ABV8_9EURO</name>
<feature type="region of interest" description="Disordered" evidence="1">
    <location>
        <begin position="589"/>
        <end position="625"/>
    </location>
</feature>
<gene>
    <name evidence="2" type="ORF">GJ744_012091</name>
</gene>
<feature type="compositionally biased region" description="Basic and acidic residues" evidence="1">
    <location>
        <begin position="425"/>
        <end position="437"/>
    </location>
</feature>
<sequence>MEQPPSPFKIPASPITPLQQLSPDRINQQRIPASPSLPNQLSNVDAKVPAQSIDVQSKVAFLNSLNQNTSPSRQQGNSTHAALQRALLGREEAENALRSSNTQLAEAEGRQRKISERLESLMEELQAVKERQAHERQVFEKEVRRARKDAFRAGSALVKMQEDLKESRVEVKNLRAETQHEKFEKEKSKQEAFERAYALAGVLEEVEVLREKMRAMEAAREAEMLEQQSNKAQQEDQHHQLAKMRQQEDEEHAGHLLEDRSMQEMEEIDHTVQPRRNRFERTLPAGSHPTEPGMDLAMESPKVRRKQRSEELQQDETTHMQEQLLLADAELQWEKKLRIQAEEMVHFLQMECQFKICACRVAEKHGTRFVHDKEYQELTAVELVVENDQAQGIELPENSSGESYEAAGEPMIQAPEDMFTLSRQRPPEDAVPNRDEVQISPTAHPAQPTYEMLSPSGSGLPSDSDPTGGSEAGGFSFASAKNASSPAIFSAENMTYQAPIPATIRPKSACSIPLRDAPISPPARSPHASTYPLTPGFKTPQRQSLWLVHAQTTTMMVPLRDNDDVFCPAPGTPGTPVSREAALAQIRARRDRARSVAMSTSRSAPGSARRGLAGGLRDISAPGRF</sequence>
<accession>A0A8H7ABV8</accession>
<dbReference type="PANTHER" id="PTHR42041:SF1">
    <property type="entry name" value="DNA ENDONUCLEASE ACTIVATOR CTP1 C-TERMINAL DOMAIN-CONTAINING PROTEIN"/>
    <property type="match status" value="1"/>
</dbReference>
<feature type="compositionally biased region" description="Polar residues" evidence="1">
    <location>
        <begin position="16"/>
        <end position="43"/>
    </location>
</feature>
<feature type="compositionally biased region" description="Low complexity" evidence="1">
    <location>
        <begin position="599"/>
        <end position="617"/>
    </location>
</feature>
<dbReference type="OrthoDB" id="4495335at2759"/>
<feature type="compositionally biased region" description="Low complexity" evidence="1">
    <location>
        <begin position="453"/>
        <end position="475"/>
    </location>
</feature>
<dbReference type="EMBL" id="JAACFV010000090">
    <property type="protein sequence ID" value="KAF7506283.1"/>
    <property type="molecule type" value="Genomic_DNA"/>
</dbReference>
<evidence type="ECO:0000313" key="3">
    <source>
        <dbReference type="Proteomes" id="UP000606974"/>
    </source>
</evidence>
<evidence type="ECO:0000313" key="2">
    <source>
        <dbReference type="EMBL" id="KAF7506283.1"/>
    </source>
</evidence>
<dbReference type="Proteomes" id="UP000606974">
    <property type="component" value="Unassembled WGS sequence"/>
</dbReference>
<protein>
    <submittedName>
        <fullName evidence="2">Uncharacterized protein</fullName>
    </submittedName>
</protein>
<organism evidence="2 3">
    <name type="scientific">Endocarpon pusillum</name>
    <dbReference type="NCBI Taxonomy" id="364733"/>
    <lineage>
        <taxon>Eukaryota</taxon>
        <taxon>Fungi</taxon>
        <taxon>Dikarya</taxon>
        <taxon>Ascomycota</taxon>
        <taxon>Pezizomycotina</taxon>
        <taxon>Eurotiomycetes</taxon>
        <taxon>Chaetothyriomycetidae</taxon>
        <taxon>Verrucariales</taxon>
        <taxon>Verrucariaceae</taxon>
        <taxon>Endocarpon</taxon>
    </lineage>
</organism>
<keyword evidence="3" id="KW-1185">Reference proteome</keyword>